<dbReference type="PANTHER" id="PTHR35291">
    <property type="entry name" value="PROTEIN SHROOM-LIKE"/>
    <property type="match status" value="1"/>
</dbReference>
<reference evidence="1 2" key="1">
    <citation type="journal article" date="2018" name="Proc. Natl. Acad. Sci. U.S.A.">
        <title>Draft genome sequence of Camellia sinensis var. sinensis provides insights into the evolution of the tea genome and tea quality.</title>
        <authorList>
            <person name="Wei C."/>
            <person name="Yang H."/>
            <person name="Wang S."/>
            <person name="Zhao J."/>
            <person name="Liu C."/>
            <person name="Gao L."/>
            <person name="Xia E."/>
            <person name="Lu Y."/>
            <person name="Tai Y."/>
            <person name="She G."/>
            <person name="Sun J."/>
            <person name="Cao H."/>
            <person name="Tong W."/>
            <person name="Gao Q."/>
            <person name="Li Y."/>
            <person name="Deng W."/>
            <person name="Jiang X."/>
            <person name="Wang W."/>
            <person name="Chen Q."/>
            <person name="Zhang S."/>
            <person name="Li H."/>
            <person name="Wu J."/>
            <person name="Wang P."/>
            <person name="Li P."/>
            <person name="Shi C."/>
            <person name="Zheng F."/>
            <person name="Jian J."/>
            <person name="Huang B."/>
            <person name="Shan D."/>
            <person name="Shi M."/>
            <person name="Fang C."/>
            <person name="Yue Y."/>
            <person name="Li F."/>
            <person name="Li D."/>
            <person name="Wei S."/>
            <person name="Han B."/>
            <person name="Jiang C."/>
            <person name="Yin Y."/>
            <person name="Xia T."/>
            <person name="Zhang Z."/>
            <person name="Bennetzen J.L."/>
            <person name="Zhao S."/>
            <person name="Wan X."/>
        </authorList>
    </citation>
    <scope>NUCLEOTIDE SEQUENCE [LARGE SCALE GENOMIC DNA]</scope>
    <source>
        <strain evidence="2">cv. Shuchazao</strain>
        <tissue evidence="1">Leaf</tissue>
    </source>
</reference>
<dbReference type="PANTHER" id="PTHR35291:SF3">
    <property type="entry name" value="PROTEIN SHROOM-LIKE"/>
    <property type="match status" value="1"/>
</dbReference>
<protein>
    <submittedName>
        <fullName evidence="1">Uncharacterized protein</fullName>
    </submittedName>
</protein>
<proteinExistence type="predicted"/>
<accession>A0A4S4ENL3</accession>
<organism evidence="1 2">
    <name type="scientific">Camellia sinensis var. sinensis</name>
    <name type="common">China tea</name>
    <dbReference type="NCBI Taxonomy" id="542762"/>
    <lineage>
        <taxon>Eukaryota</taxon>
        <taxon>Viridiplantae</taxon>
        <taxon>Streptophyta</taxon>
        <taxon>Embryophyta</taxon>
        <taxon>Tracheophyta</taxon>
        <taxon>Spermatophyta</taxon>
        <taxon>Magnoliopsida</taxon>
        <taxon>eudicotyledons</taxon>
        <taxon>Gunneridae</taxon>
        <taxon>Pentapetalae</taxon>
        <taxon>asterids</taxon>
        <taxon>Ericales</taxon>
        <taxon>Theaceae</taxon>
        <taxon>Camellia</taxon>
    </lineage>
</organism>
<evidence type="ECO:0000313" key="2">
    <source>
        <dbReference type="Proteomes" id="UP000306102"/>
    </source>
</evidence>
<evidence type="ECO:0000313" key="1">
    <source>
        <dbReference type="EMBL" id="THG17932.1"/>
    </source>
</evidence>
<name>A0A4S4ENL3_CAMSN</name>
<gene>
    <name evidence="1" type="ORF">TEA_023124</name>
</gene>
<dbReference type="Proteomes" id="UP000306102">
    <property type="component" value="Unassembled WGS sequence"/>
</dbReference>
<sequence>MFRALSTRGGGGGGGGYERLVDESSGGLLEAKLNRVTSLPAKLFGSSSTKLTSEFNFPANFPAKQAKKVIHPWFGLFDRRRRRKKATAKPEVARYLEYVKEGGVWDVNSNMPVIYYK</sequence>
<dbReference type="EMBL" id="SDRB02003334">
    <property type="protein sequence ID" value="THG17932.1"/>
    <property type="molecule type" value="Genomic_DNA"/>
</dbReference>
<keyword evidence="2" id="KW-1185">Reference proteome</keyword>
<dbReference type="AlphaFoldDB" id="A0A4S4ENL3"/>
<comment type="caution">
    <text evidence="1">The sequence shown here is derived from an EMBL/GenBank/DDBJ whole genome shotgun (WGS) entry which is preliminary data.</text>
</comment>